<protein>
    <recommendedName>
        <fullName evidence="3">NACHT domain-containing protein</fullName>
    </recommendedName>
</protein>
<gene>
    <name evidence="1" type="ORF">AY601_4665</name>
</gene>
<evidence type="ECO:0000313" key="1">
    <source>
        <dbReference type="EMBL" id="AMQ01496.1"/>
    </source>
</evidence>
<dbReference type="PATRIC" id="fig|188932.3.peg.4839"/>
<sequence>MEYSHRLNELKRLILLKCGIRFITPADCKRISIEISKHLNKNVSETTIKRLFGFAVVKHKFSTFTLTTLAEYVDIASDDLIDISQPPVHPTDEWKNLKGKADKITQFTLKTIRNRSGIPYDITISRKFAEYDFDEFYAGDYIFTSVTSQPGYGKTILLSHLAEDLFYKQDAAYKDSTILLVQAYNFFSKEQADLNMEDQLKAQLQIDPAENTLEYINNIQAAHGGKFIIMVDGFAELILKKEDKNRLFDNIINLICSLEDFKNIKLMMSLRSTTWMRFYERIRHSSFLKSKWFPGNYFNLHELSNVPPLTEKEVDVIISKINYLDNKEINPRLKAQLKFPLHIQLYYQLKEEDPDFNYYTNITFYELVSRFIQEKIYRSNYYTEKILFLKKIIQLTEYGRQTNSVEKDSLLSELSAFRNAYMELLADGILMEEKRTENAHPKEYVRFLHPHMFEYFLFVEILEKFHLQVNMEFFTYINTEYEANQVRFQLLQWTTRFLIKTGNFHELKSVFKLNLNSFETNYLILFMAEEIKYRSKFNPDLIRVLDENQFHEIIISKLINFDFIDSCYKEAVTALIDIASNDDHLLVYNSILGVLEVIKLDKEAIKARIKNISTLNATDWMVSPVETLQIIYAKINAEQPAQRNLLGNIERLRNGDNPFGVRPDNHIDPRQGISYLLILYVNLFTGDATSGHEIISNIVKLHPREFAKRTTFTIYILAVYGMYSSRSAPGKKTDQIENIIVYLSNRNCTNFAKYQEVILMMFQAQQYYNRKEYEIAIHHTKECLLLFRRNNVLLNAMFMFNLLINIYTDLKEYDLVNEYKYEKLCLLDEYQVSRQLF</sequence>
<dbReference type="AlphaFoldDB" id="A0A127VJJ0"/>
<dbReference type="OrthoDB" id="956377at2"/>
<dbReference type="InterPro" id="IPR027417">
    <property type="entry name" value="P-loop_NTPase"/>
</dbReference>
<evidence type="ECO:0000313" key="2">
    <source>
        <dbReference type="Proteomes" id="UP000071561"/>
    </source>
</evidence>
<evidence type="ECO:0008006" key="3">
    <source>
        <dbReference type="Google" id="ProtNLM"/>
    </source>
</evidence>
<dbReference type="Gene3D" id="3.40.50.300">
    <property type="entry name" value="P-loop containing nucleotide triphosphate hydrolases"/>
    <property type="match status" value="1"/>
</dbReference>
<accession>A0A127VJJ0</accession>
<proteinExistence type="predicted"/>
<dbReference type="KEGG" id="pcm:AY601_4665"/>
<name>A0A127VJJ0_9SPHI</name>
<reference evidence="1 2" key="1">
    <citation type="submission" date="2016-03" db="EMBL/GenBank/DDBJ databases">
        <title>Complete genome sequence of Pedobacter cryoconitis PAMC 27485.</title>
        <authorList>
            <person name="Lee J."/>
            <person name="Kim O.-S."/>
        </authorList>
    </citation>
    <scope>NUCLEOTIDE SEQUENCE [LARGE SCALE GENOMIC DNA]</scope>
    <source>
        <strain evidence="1 2">PAMC 27485</strain>
    </source>
</reference>
<organism evidence="1 2">
    <name type="scientific">Pedobacter cryoconitis</name>
    <dbReference type="NCBI Taxonomy" id="188932"/>
    <lineage>
        <taxon>Bacteria</taxon>
        <taxon>Pseudomonadati</taxon>
        <taxon>Bacteroidota</taxon>
        <taxon>Sphingobacteriia</taxon>
        <taxon>Sphingobacteriales</taxon>
        <taxon>Sphingobacteriaceae</taxon>
        <taxon>Pedobacter</taxon>
    </lineage>
</organism>
<keyword evidence="2" id="KW-1185">Reference proteome</keyword>
<dbReference type="RefSeq" id="WP_068405744.1">
    <property type="nucleotide sequence ID" value="NZ_CP014504.1"/>
</dbReference>
<dbReference type="EMBL" id="CP014504">
    <property type="protein sequence ID" value="AMQ01496.1"/>
    <property type="molecule type" value="Genomic_DNA"/>
</dbReference>
<dbReference type="Proteomes" id="UP000071561">
    <property type="component" value="Chromosome"/>
</dbReference>